<proteinExistence type="predicted"/>
<dbReference type="OrthoDB" id="1793045at2"/>
<dbReference type="Proteomes" id="UP000238916">
    <property type="component" value="Unassembled WGS sequence"/>
</dbReference>
<gene>
    <name evidence="1" type="ORF">SBF1_1830021</name>
</gene>
<evidence type="ECO:0000313" key="1">
    <source>
        <dbReference type="EMBL" id="SPF37549.1"/>
    </source>
</evidence>
<protein>
    <submittedName>
        <fullName evidence="1">Uncharacterized protein</fullName>
    </submittedName>
</protein>
<organism evidence="1 2">
    <name type="scientific">Candidatus Desulfosporosinus infrequens</name>
    <dbReference type="NCBI Taxonomy" id="2043169"/>
    <lineage>
        <taxon>Bacteria</taxon>
        <taxon>Bacillati</taxon>
        <taxon>Bacillota</taxon>
        <taxon>Clostridia</taxon>
        <taxon>Eubacteriales</taxon>
        <taxon>Desulfitobacteriaceae</taxon>
        <taxon>Desulfosporosinus</taxon>
    </lineage>
</organism>
<reference evidence="2" key="1">
    <citation type="submission" date="2018-02" db="EMBL/GenBank/DDBJ databases">
        <authorList>
            <person name="Hausmann B."/>
        </authorList>
    </citation>
    <scope>NUCLEOTIDE SEQUENCE [LARGE SCALE GENOMIC DNA]</scope>
    <source>
        <strain evidence="2">Peat soil MAG SbF1</strain>
    </source>
</reference>
<dbReference type="EMBL" id="OMOF01000094">
    <property type="protein sequence ID" value="SPF37549.1"/>
    <property type="molecule type" value="Genomic_DNA"/>
</dbReference>
<name>A0A2U3KD27_9FIRM</name>
<accession>A0A2U3KD27</accession>
<dbReference type="AlphaFoldDB" id="A0A2U3KD27"/>
<evidence type="ECO:0000313" key="2">
    <source>
        <dbReference type="Proteomes" id="UP000238916"/>
    </source>
</evidence>
<sequence length="204" mass="22694">MEDYSYNDPRIRELISNIIEKIFTVCLLSGLDSDAEFQQGCQIVIKLTSLLQEISTFPSEFLADGVKQLLEQQLPDVRIINNFPAFQTTLDRMLRQGILKVTDSRMKEVVNSTESTKVIKLESKSQDSCSERLIEASPEEVVTDLVIPGLTDAYAIIDELTLAEKQVKADALTLTEALTQAETKAVADSLALIDTLTQAENQTH</sequence>